<reference evidence="1 2" key="1">
    <citation type="submission" date="2020-08" db="EMBL/GenBank/DDBJ databases">
        <title>Genome sequencing of Purple Non-Sulfur Bacteria from various extreme environments.</title>
        <authorList>
            <person name="Mayer M."/>
        </authorList>
    </citation>
    <scope>NUCLEOTIDE SEQUENCE [LARGE SCALE GENOMIC DNA]</scope>
    <source>
        <strain evidence="1 2">2761</strain>
    </source>
</reference>
<keyword evidence="2" id="KW-1185">Reference proteome</keyword>
<evidence type="ECO:0000313" key="1">
    <source>
        <dbReference type="EMBL" id="MBB4248105.1"/>
    </source>
</evidence>
<proteinExistence type="predicted"/>
<dbReference type="EMBL" id="JACIGE010000009">
    <property type="protein sequence ID" value="MBB4248105.1"/>
    <property type="molecule type" value="Genomic_DNA"/>
</dbReference>
<protein>
    <submittedName>
        <fullName evidence="1">Uncharacterized protein</fullName>
    </submittedName>
</protein>
<organism evidence="1 2">
    <name type="scientific">Rhodocyclus tenuis</name>
    <name type="common">Rhodospirillum tenue</name>
    <dbReference type="NCBI Taxonomy" id="1066"/>
    <lineage>
        <taxon>Bacteria</taxon>
        <taxon>Pseudomonadati</taxon>
        <taxon>Pseudomonadota</taxon>
        <taxon>Betaproteobacteria</taxon>
        <taxon>Rhodocyclales</taxon>
        <taxon>Rhodocyclaceae</taxon>
        <taxon>Rhodocyclus</taxon>
    </lineage>
</organism>
<sequence length="44" mass="4577">MKGVAVGAACPDVGSSGEIARFFTVAAWGHFTPLSWLPQSALKD</sequence>
<dbReference type="Proteomes" id="UP000587070">
    <property type="component" value="Unassembled WGS sequence"/>
</dbReference>
<accession>A0A840G897</accession>
<name>A0A840G897_RHOTE</name>
<gene>
    <name evidence="1" type="ORF">GGD90_002496</name>
</gene>
<evidence type="ECO:0000313" key="2">
    <source>
        <dbReference type="Proteomes" id="UP000587070"/>
    </source>
</evidence>
<dbReference type="AlphaFoldDB" id="A0A840G897"/>
<comment type="caution">
    <text evidence="1">The sequence shown here is derived from an EMBL/GenBank/DDBJ whole genome shotgun (WGS) entry which is preliminary data.</text>
</comment>